<comment type="caution">
    <text evidence="1">The sequence shown here is derived from an EMBL/GenBank/DDBJ whole genome shotgun (WGS) entry which is preliminary data.</text>
</comment>
<dbReference type="Proteomes" id="UP000004310">
    <property type="component" value="Unassembled WGS sequence"/>
</dbReference>
<reference evidence="1 2" key="1">
    <citation type="journal article" date="2010" name="J. Bacteriol.">
        <title>Genome sequence of Fulvimarina pelagi HTCC2506T, a Mn(II)-oxidizing alphaproteobacterium possessing an aerobic anoxygenic photosynthetic gene cluster and Xanthorhodopsin.</title>
        <authorList>
            <person name="Kang I."/>
            <person name="Oh H.M."/>
            <person name="Lim S.I."/>
            <person name="Ferriera S."/>
            <person name="Giovannoni S.J."/>
            <person name="Cho J.C."/>
        </authorList>
    </citation>
    <scope>NUCLEOTIDE SEQUENCE [LARGE SCALE GENOMIC DNA]</scope>
    <source>
        <strain evidence="1 2">HTCC2506</strain>
    </source>
</reference>
<evidence type="ECO:0000313" key="1">
    <source>
        <dbReference type="EMBL" id="EAU43114.1"/>
    </source>
</evidence>
<dbReference type="EMBL" id="AATP01000001">
    <property type="protein sequence ID" value="EAU43114.1"/>
    <property type="molecule type" value="Genomic_DNA"/>
</dbReference>
<dbReference type="HOGENOM" id="CLU_3043703_0_0_5"/>
<sequence length="54" mass="5922">MKARFLVSCFDWFRMELERSQALCGGVAFGIGGLTNRPNPGSLPEVDGFKMNLG</sequence>
<keyword evidence="2" id="KW-1185">Reference proteome</keyword>
<evidence type="ECO:0000313" key="2">
    <source>
        <dbReference type="Proteomes" id="UP000004310"/>
    </source>
</evidence>
<accession>Q0G5F0</accession>
<gene>
    <name evidence="1" type="ORF">FP2506_09731</name>
</gene>
<protein>
    <submittedName>
        <fullName evidence="1">Uncharacterized protein</fullName>
    </submittedName>
</protein>
<dbReference type="AlphaFoldDB" id="Q0G5F0"/>
<proteinExistence type="predicted"/>
<name>Q0G5F0_9HYPH</name>
<organism evidence="1 2">
    <name type="scientific">Fulvimarina pelagi HTCC2506</name>
    <dbReference type="NCBI Taxonomy" id="314231"/>
    <lineage>
        <taxon>Bacteria</taxon>
        <taxon>Pseudomonadati</taxon>
        <taxon>Pseudomonadota</taxon>
        <taxon>Alphaproteobacteria</taxon>
        <taxon>Hyphomicrobiales</taxon>
        <taxon>Aurantimonadaceae</taxon>
        <taxon>Fulvimarina</taxon>
    </lineage>
</organism>